<evidence type="ECO:0000256" key="4">
    <source>
        <dbReference type="ARBA" id="ARBA00022692"/>
    </source>
</evidence>
<dbReference type="Pfam" id="PF00230">
    <property type="entry name" value="MIP"/>
    <property type="match status" value="1"/>
</dbReference>
<keyword evidence="5 8" id="KW-1133">Transmembrane helix</keyword>
<evidence type="ECO:0000256" key="5">
    <source>
        <dbReference type="ARBA" id="ARBA00022989"/>
    </source>
</evidence>
<keyword evidence="4 7" id="KW-0812">Transmembrane</keyword>
<sequence length="189" mass="20719">MALFRGFPWKKVPGYIVSQIFGAYVGGALAFAYYYSSIDHYDGGVRQTVGAQGTASIFVTFPLPWVTVGSAFLSETYCTAILVFCIFAIIDPHNLTSKAFTPLAIGMVVATIGMCAGFQSGYGMNQARDIGPRLFLSSVGYGWEPWTAHDYYAWVPMVAPLFGALLGGTLYDFLIYHPQDPPVPQRRSR</sequence>
<evidence type="ECO:0000313" key="9">
    <source>
        <dbReference type="EMBL" id="KAJ1960802.1"/>
    </source>
</evidence>
<feature type="transmembrane region" description="Helical" evidence="8">
    <location>
        <begin position="102"/>
        <end position="122"/>
    </location>
</feature>
<dbReference type="Gene3D" id="1.20.1080.10">
    <property type="entry name" value="Glycerol uptake facilitator protein"/>
    <property type="match status" value="1"/>
</dbReference>
<comment type="subcellular location">
    <subcellularLocation>
        <location evidence="1">Membrane</location>
        <topology evidence="1">Multi-pass membrane protein</topology>
    </subcellularLocation>
</comment>
<dbReference type="PRINTS" id="PR00783">
    <property type="entry name" value="MINTRINSICP"/>
</dbReference>
<accession>A0A9W8AMA0</accession>
<evidence type="ECO:0000256" key="8">
    <source>
        <dbReference type="SAM" id="Phobius"/>
    </source>
</evidence>
<keyword evidence="10" id="KW-1185">Reference proteome</keyword>
<protein>
    <submittedName>
        <fullName evidence="9">Glycerol channel</fullName>
    </submittedName>
</protein>
<name>A0A9W8AMA0_9FUNG</name>
<keyword evidence="3 7" id="KW-0813">Transport</keyword>
<feature type="transmembrane region" description="Helical" evidence="8">
    <location>
        <begin position="151"/>
        <end position="176"/>
    </location>
</feature>
<dbReference type="Proteomes" id="UP001150925">
    <property type="component" value="Unassembled WGS sequence"/>
</dbReference>
<dbReference type="GO" id="GO:0005886">
    <property type="term" value="C:plasma membrane"/>
    <property type="evidence" value="ECO:0007669"/>
    <property type="project" value="TreeGrafter"/>
</dbReference>
<comment type="caution">
    <text evidence="9">The sequence shown here is derived from an EMBL/GenBank/DDBJ whole genome shotgun (WGS) entry which is preliminary data.</text>
</comment>
<evidence type="ECO:0000256" key="2">
    <source>
        <dbReference type="ARBA" id="ARBA00006175"/>
    </source>
</evidence>
<keyword evidence="6 8" id="KW-0472">Membrane</keyword>
<dbReference type="GO" id="GO:0015250">
    <property type="term" value="F:water channel activity"/>
    <property type="evidence" value="ECO:0007669"/>
    <property type="project" value="TreeGrafter"/>
</dbReference>
<proteinExistence type="inferred from homology"/>
<dbReference type="AlphaFoldDB" id="A0A9W8AMA0"/>
<feature type="transmembrane region" description="Helical" evidence="8">
    <location>
        <begin position="12"/>
        <end position="35"/>
    </location>
</feature>
<dbReference type="GO" id="GO:0015254">
    <property type="term" value="F:glycerol channel activity"/>
    <property type="evidence" value="ECO:0007669"/>
    <property type="project" value="TreeGrafter"/>
</dbReference>
<dbReference type="OrthoDB" id="3222at2759"/>
<dbReference type="PANTHER" id="PTHR43829:SF9">
    <property type="entry name" value="AQUAPORIN-9"/>
    <property type="match status" value="1"/>
</dbReference>
<evidence type="ECO:0000313" key="10">
    <source>
        <dbReference type="Proteomes" id="UP001150925"/>
    </source>
</evidence>
<comment type="similarity">
    <text evidence="2 7">Belongs to the MIP/aquaporin (TC 1.A.8) family.</text>
</comment>
<dbReference type="EMBL" id="JANBPY010001264">
    <property type="protein sequence ID" value="KAJ1960802.1"/>
    <property type="molecule type" value="Genomic_DNA"/>
</dbReference>
<dbReference type="InterPro" id="IPR050363">
    <property type="entry name" value="MIP/Aquaporin"/>
</dbReference>
<reference evidence="9" key="1">
    <citation type="submission" date="2022-07" db="EMBL/GenBank/DDBJ databases">
        <title>Phylogenomic reconstructions and comparative analyses of Kickxellomycotina fungi.</title>
        <authorList>
            <person name="Reynolds N.K."/>
            <person name="Stajich J.E."/>
            <person name="Barry K."/>
            <person name="Grigoriev I.V."/>
            <person name="Crous P."/>
            <person name="Smith M.E."/>
        </authorList>
    </citation>
    <scope>NUCLEOTIDE SEQUENCE</scope>
    <source>
        <strain evidence="9">RSA 1196</strain>
    </source>
</reference>
<evidence type="ECO:0000256" key="6">
    <source>
        <dbReference type="ARBA" id="ARBA00023136"/>
    </source>
</evidence>
<gene>
    <name evidence="9" type="primary">FPS1_2</name>
    <name evidence="9" type="ORF">IWQ62_004087</name>
</gene>
<dbReference type="PANTHER" id="PTHR43829">
    <property type="entry name" value="AQUAPORIN OR AQUAGLYCEROPORIN RELATED"/>
    <property type="match status" value="1"/>
</dbReference>
<evidence type="ECO:0000256" key="7">
    <source>
        <dbReference type="RuleBase" id="RU000477"/>
    </source>
</evidence>
<evidence type="ECO:0000256" key="1">
    <source>
        <dbReference type="ARBA" id="ARBA00004141"/>
    </source>
</evidence>
<dbReference type="SUPFAM" id="SSF81338">
    <property type="entry name" value="Aquaporin-like"/>
    <property type="match status" value="1"/>
</dbReference>
<dbReference type="InterPro" id="IPR000425">
    <property type="entry name" value="MIP"/>
</dbReference>
<dbReference type="InterPro" id="IPR023271">
    <property type="entry name" value="Aquaporin-like"/>
</dbReference>
<feature type="transmembrane region" description="Helical" evidence="8">
    <location>
        <begin position="71"/>
        <end position="90"/>
    </location>
</feature>
<evidence type="ECO:0000256" key="3">
    <source>
        <dbReference type="ARBA" id="ARBA00022448"/>
    </source>
</evidence>
<organism evidence="9 10">
    <name type="scientific">Dispira parvispora</name>
    <dbReference type="NCBI Taxonomy" id="1520584"/>
    <lineage>
        <taxon>Eukaryota</taxon>
        <taxon>Fungi</taxon>
        <taxon>Fungi incertae sedis</taxon>
        <taxon>Zoopagomycota</taxon>
        <taxon>Kickxellomycotina</taxon>
        <taxon>Dimargaritomycetes</taxon>
        <taxon>Dimargaritales</taxon>
        <taxon>Dimargaritaceae</taxon>
        <taxon>Dispira</taxon>
    </lineage>
</organism>